<evidence type="ECO:0000313" key="1">
    <source>
        <dbReference type="EMBL" id="AVH45625.1"/>
    </source>
</evidence>
<reference evidence="1 2" key="1">
    <citation type="submission" date="2018-02" db="EMBL/GenBank/DDBJ databases">
        <title>Complete genome sequence of Agrobacterium tumefaciens 1D1609.</title>
        <authorList>
            <person name="Cho S.-T."/>
            <person name="Haryono M."/>
            <person name="Chang H.-H."/>
            <person name="Santos M.N."/>
            <person name="Lai E.-M."/>
            <person name="Kuo C.-H."/>
        </authorList>
    </citation>
    <scope>NUCLEOTIDE SEQUENCE [LARGE SCALE GENOMIC DNA]</scope>
    <source>
        <strain evidence="1 2">1D1609</strain>
        <plasmid evidence="2">Plasmid pat1d1609b</plasmid>
    </source>
</reference>
<dbReference type="Proteomes" id="UP000237717">
    <property type="component" value="Plasmid pAt1D1609b"/>
</dbReference>
<organism evidence="1 2">
    <name type="scientific">Agrobacterium tumefaciens</name>
    <dbReference type="NCBI Taxonomy" id="358"/>
    <lineage>
        <taxon>Bacteria</taxon>
        <taxon>Pseudomonadati</taxon>
        <taxon>Pseudomonadota</taxon>
        <taxon>Alphaproteobacteria</taxon>
        <taxon>Hyphomicrobiales</taxon>
        <taxon>Rhizobiaceae</taxon>
        <taxon>Rhizobium/Agrobacterium group</taxon>
        <taxon>Agrobacterium</taxon>
        <taxon>Agrobacterium tumefaciens complex</taxon>
    </lineage>
</organism>
<dbReference type="EMBL" id="CP026928">
    <property type="protein sequence ID" value="AVH45625.1"/>
    <property type="molecule type" value="Genomic_DNA"/>
</dbReference>
<proteinExistence type="predicted"/>
<sequence length="61" mass="6992">MINDMLRMCAARKTEREKAIRLARIEIWQQVDVEKLLAIVVAEPYRSHPTRAGQVTLSTAL</sequence>
<name>A0A2L2LMS2_AGRTU</name>
<evidence type="ECO:0000313" key="2">
    <source>
        <dbReference type="Proteomes" id="UP000237717"/>
    </source>
</evidence>
<protein>
    <submittedName>
        <fullName evidence="1">Uncharacterized protein</fullName>
    </submittedName>
</protein>
<dbReference type="AlphaFoldDB" id="A0A2L2LMS2"/>
<gene>
    <name evidence="1" type="ORF">At1D1609_55930</name>
</gene>
<geneLocation type="plasmid" evidence="2">
    <name>pat1d1609b</name>
</geneLocation>
<keyword evidence="1" id="KW-0614">Plasmid</keyword>
<accession>A0A2L2LMS2</accession>